<feature type="transmembrane region" description="Helical" evidence="6">
    <location>
        <begin position="294"/>
        <end position="318"/>
    </location>
</feature>
<keyword evidence="3 6" id="KW-0812">Transmembrane</keyword>
<evidence type="ECO:0000313" key="8">
    <source>
        <dbReference type="Proteomes" id="UP000051491"/>
    </source>
</evidence>
<dbReference type="Pfam" id="PF01943">
    <property type="entry name" value="Polysacc_synt"/>
    <property type="match status" value="1"/>
</dbReference>
<keyword evidence="5 6" id="KW-0472">Membrane</keyword>
<dbReference type="OrthoDB" id="6017905at2"/>
<dbReference type="InterPro" id="IPR050833">
    <property type="entry name" value="Poly_Biosynth_Transport"/>
</dbReference>
<comment type="caution">
    <text evidence="7">The sequence shown here is derived from an EMBL/GenBank/DDBJ whole genome shotgun (WGS) entry which is preliminary data.</text>
</comment>
<feature type="transmembrane region" description="Helical" evidence="6">
    <location>
        <begin position="145"/>
        <end position="167"/>
    </location>
</feature>
<dbReference type="Proteomes" id="UP000051491">
    <property type="component" value="Unassembled WGS sequence"/>
</dbReference>
<feature type="transmembrane region" description="Helical" evidence="6">
    <location>
        <begin position="440"/>
        <end position="459"/>
    </location>
</feature>
<feature type="transmembrane region" description="Helical" evidence="6">
    <location>
        <begin position="7"/>
        <end position="29"/>
    </location>
</feature>
<evidence type="ECO:0000256" key="5">
    <source>
        <dbReference type="ARBA" id="ARBA00023136"/>
    </source>
</evidence>
<evidence type="ECO:0000256" key="1">
    <source>
        <dbReference type="ARBA" id="ARBA00004651"/>
    </source>
</evidence>
<evidence type="ECO:0000256" key="2">
    <source>
        <dbReference type="ARBA" id="ARBA00022475"/>
    </source>
</evidence>
<protein>
    <submittedName>
        <fullName evidence="7">Polysaccharide biosynthesis protein</fullName>
    </submittedName>
</protein>
<feature type="transmembrane region" description="Helical" evidence="6">
    <location>
        <begin position="356"/>
        <end position="377"/>
    </location>
</feature>
<keyword evidence="2" id="KW-1003">Cell membrane</keyword>
<sequence>MKNKIINFISFAMGPILGGALTALIIPLTTYFLSPVEYGKASMFTILQGLVASFAYFGFDQAFTREYNEQDDKSKLFMNCIIVPLMFFNVLLLISLFYLHQISNLIYPSKNYVLLVIAFEVLVMFTIFERFILMYLRMSENGKAFSFFTTSIKLCMLIATCILLYFGNRSFTVVVWSTIIGQISADCILIFKYRRLFNFKINQWIDLKLINRMFIFGFPIVISVSLTNFLQMSDRIFLKIYSTYQELGVYSVGLKVMAIMTIIQTIFVNYWVPVSYRWMNEHKDIIVFQKVSEFVNLILSNIVFLMTVIGPIIVLFVSNKYRDVQYYFPLMIIPVYLSCISETTNIGIVFSRKTYLNIYISGITLLANIGLSFLLIPKFGSRGAALANALSYIVFFVLRTIFSAKNGFKIKIINHSLILIVLLIVCITKAFFNIEWYYCLIMYIVFFIYSIVRLKAFNFKGFMSSNNMKNNEIE</sequence>
<organism evidence="7 8">
    <name type="scientific">Ligilactobacillus acidipiscis</name>
    <dbReference type="NCBI Taxonomy" id="89059"/>
    <lineage>
        <taxon>Bacteria</taxon>
        <taxon>Bacillati</taxon>
        <taxon>Bacillota</taxon>
        <taxon>Bacilli</taxon>
        <taxon>Lactobacillales</taxon>
        <taxon>Lactobacillaceae</taxon>
        <taxon>Ligilactobacillus</taxon>
    </lineage>
</organism>
<dbReference type="PATRIC" id="fig|89059.3.peg.441"/>
<feature type="transmembrane region" description="Helical" evidence="6">
    <location>
        <begin position="414"/>
        <end position="434"/>
    </location>
</feature>
<dbReference type="RefSeq" id="WP_010495934.1">
    <property type="nucleotide sequence ID" value="NZ_JQBK01000134.1"/>
</dbReference>
<proteinExistence type="predicted"/>
<dbReference type="AlphaFoldDB" id="A0A0R2JX94"/>
<dbReference type="EMBL" id="JQBK01000134">
    <property type="protein sequence ID" value="KRN79580.1"/>
    <property type="molecule type" value="Genomic_DNA"/>
</dbReference>
<dbReference type="PANTHER" id="PTHR30250:SF11">
    <property type="entry name" value="O-ANTIGEN TRANSPORTER-RELATED"/>
    <property type="match status" value="1"/>
</dbReference>
<evidence type="ECO:0000256" key="4">
    <source>
        <dbReference type="ARBA" id="ARBA00022989"/>
    </source>
</evidence>
<feature type="transmembrane region" description="Helical" evidence="6">
    <location>
        <begin position="252"/>
        <end position="273"/>
    </location>
</feature>
<accession>A0A0R2JX94</accession>
<keyword evidence="4 6" id="KW-1133">Transmembrane helix</keyword>
<feature type="transmembrane region" description="Helical" evidence="6">
    <location>
        <begin position="112"/>
        <end position="133"/>
    </location>
</feature>
<evidence type="ECO:0000313" key="7">
    <source>
        <dbReference type="EMBL" id="KRN79580.1"/>
    </source>
</evidence>
<dbReference type="PANTHER" id="PTHR30250">
    <property type="entry name" value="PST FAMILY PREDICTED COLANIC ACID TRANSPORTER"/>
    <property type="match status" value="1"/>
</dbReference>
<feature type="transmembrane region" description="Helical" evidence="6">
    <location>
        <begin position="213"/>
        <end position="232"/>
    </location>
</feature>
<reference evidence="7 8" key="1">
    <citation type="journal article" date="2015" name="Genome Announc.">
        <title>Expanding the biotechnology potential of lactobacilli through comparative genomics of 213 strains and associated genera.</title>
        <authorList>
            <person name="Sun Z."/>
            <person name="Harris H.M."/>
            <person name="McCann A."/>
            <person name="Guo C."/>
            <person name="Argimon S."/>
            <person name="Zhang W."/>
            <person name="Yang X."/>
            <person name="Jeffery I.B."/>
            <person name="Cooney J.C."/>
            <person name="Kagawa T.F."/>
            <person name="Liu W."/>
            <person name="Song Y."/>
            <person name="Salvetti E."/>
            <person name="Wrobel A."/>
            <person name="Rasinkangas P."/>
            <person name="Parkhill J."/>
            <person name="Rea M.C."/>
            <person name="O'Sullivan O."/>
            <person name="Ritari J."/>
            <person name="Douillard F.P."/>
            <person name="Paul Ross R."/>
            <person name="Yang R."/>
            <person name="Briner A.E."/>
            <person name="Felis G.E."/>
            <person name="de Vos W.M."/>
            <person name="Barrangou R."/>
            <person name="Klaenhammer T.R."/>
            <person name="Caufield P.W."/>
            <person name="Cui Y."/>
            <person name="Zhang H."/>
            <person name="O'Toole P.W."/>
        </authorList>
    </citation>
    <scope>NUCLEOTIDE SEQUENCE [LARGE SCALE GENOMIC DNA]</scope>
    <source>
        <strain evidence="7 8">DSM 15353</strain>
    </source>
</reference>
<feature type="transmembrane region" description="Helical" evidence="6">
    <location>
        <begin position="41"/>
        <end position="59"/>
    </location>
</feature>
<comment type="subcellular location">
    <subcellularLocation>
        <location evidence="1">Cell membrane</location>
        <topology evidence="1">Multi-pass membrane protein</topology>
    </subcellularLocation>
</comment>
<dbReference type="GO" id="GO:0005886">
    <property type="term" value="C:plasma membrane"/>
    <property type="evidence" value="ECO:0007669"/>
    <property type="project" value="UniProtKB-SubCell"/>
</dbReference>
<name>A0A0R2JX94_9LACO</name>
<feature type="transmembrane region" description="Helical" evidence="6">
    <location>
        <begin position="80"/>
        <end position="100"/>
    </location>
</feature>
<feature type="transmembrane region" description="Helical" evidence="6">
    <location>
        <begin position="173"/>
        <end position="193"/>
    </location>
</feature>
<feature type="transmembrane region" description="Helical" evidence="6">
    <location>
        <begin position="383"/>
        <end position="402"/>
    </location>
</feature>
<gene>
    <name evidence="7" type="ORF">IV43_GL000432</name>
</gene>
<evidence type="ECO:0000256" key="6">
    <source>
        <dbReference type="SAM" id="Phobius"/>
    </source>
</evidence>
<feature type="transmembrane region" description="Helical" evidence="6">
    <location>
        <begin position="324"/>
        <end position="344"/>
    </location>
</feature>
<dbReference type="InterPro" id="IPR002797">
    <property type="entry name" value="Polysacc_synth"/>
</dbReference>
<evidence type="ECO:0000256" key="3">
    <source>
        <dbReference type="ARBA" id="ARBA00022692"/>
    </source>
</evidence>